<comment type="caution">
    <text evidence="1">The sequence shown here is derived from an EMBL/GenBank/DDBJ whole genome shotgun (WGS) entry which is preliminary data.</text>
</comment>
<proteinExistence type="predicted"/>
<sequence>MEPDDAELARQPVGYWTGLAHEVVIRHIRETDSTLGVTQRHRMTLNALASREGGMTRTEVTDFLRQYLTPQIGEVSTYPAVLDDLLDKGWIVLGDGGRLTLTEAGYDGRARLAELAVGIRRRLHEGVSDADYVAALRVLRRIIANVGGPVTLP</sequence>
<dbReference type="InterPro" id="IPR036388">
    <property type="entry name" value="WH-like_DNA-bd_sf"/>
</dbReference>
<gene>
    <name evidence="1" type="ORF">HNR67_007371</name>
</gene>
<organism evidence="1 2">
    <name type="scientific">Crossiella cryophila</name>
    <dbReference type="NCBI Taxonomy" id="43355"/>
    <lineage>
        <taxon>Bacteria</taxon>
        <taxon>Bacillati</taxon>
        <taxon>Actinomycetota</taxon>
        <taxon>Actinomycetes</taxon>
        <taxon>Pseudonocardiales</taxon>
        <taxon>Pseudonocardiaceae</taxon>
        <taxon>Crossiella</taxon>
    </lineage>
</organism>
<dbReference type="EMBL" id="JACHMH010000001">
    <property type="protein sequence ID" value="MBB4681253.1"/>
    <property type="molecule type" value="Genomic_DNA"/>
</dbReference>
<dbReference type="AlphaFoldDB" id="A0A7W7CHD2"/>
<protein>
    <recommendedName>
        <fullName evidence="3">MarR family transcriptional regulator</fullName>
    </recommendedName>
</protein>
<dbReference type="Gene3D" id="1.10.10.10">
    <property type="entry name" value="Winged helix-like DNA-binding domain superfamily/Winged helix DNA-binding domain"/>
    <property type="match status" value="1"/>
</dbReference>
<keyword evidence="2" id="KW-1185">Reference proteome</keyword>
<accession>A0A7W7CHD2</accession>
<reference evidence="1 2" key="1">
    <citation type="submission" date="2020-08" db="EMBL/GenBank/DDBJ databases">
        <title>Sequencing the genomes of 1000 actinobacteria strains.</title>
        <authorList>
            <person name="Klenk H.-P."/>
        </authorList>
    </citation>
    <scope>NUCLEOTIDE SEQUENCE [LARGE SCALE GENOMIC DNA]</scope>
    <source>
        <strain evidence="1 2">DSM 44230</strain>
    </source>
</reference>
<evidence type="ECO:0000313" key="2">
    <source>
        <dbReference type="Proteomes" id="UP000533598"/>
    </source>
</evidence>
<name>A0A7W7CHD2_9PSEU</name>
<dbReference type="InterPro" id="IPR036390">
    <property type="entry name" value="WH_DNA-bd_sf"/>
</dbReference>
<evidence type="ECO:0008006" key="3">
    <source>
        <dbReference type="Google" id="ProtNLM"/>
    </source>
</evidence>
<evidence type="ECO:0000313" key="1">
    <source>
        <dbReference type="EMBL" id="MBB4681253.1"/>
    </source>
</evidence>
<dbReference type="Proteomes" id="UP000533598">
    <property type="component" value="Unassembled WGS sequence"/>
</dbReference>
<dbReference type="RefSeq" id="WP_185007692.1">
    <property type="nucleotide sequence ID" value="NZ_BAAAUI010000051.1"/>
</dbReference>
<dbReference type="SUPFAM" id="SSF46785">
    <property type="entry name" value="Winged helix' DNA-binding domain"/>
    <property type="match status" value="1"/>
</dbReference>